<gene>
    <name evidence="2" type="ORF">D0817_20740</name>
</gene>
<sequence>MDLIKKQQRICKKYGFEFEACDLYLKVVISLDIKEKSKTMPIHALRHRAEGGTTGWYIWAGEYSEDDDFFKPMHAIHLEEFFPIVLPYLGLPSGTRFLIAEDGNYVDIWEDLSILSD</sequence>
<dbReference type="Proteomes" id="UP000288102">
    <property type="component" value="Unassembled WGS sequence"/>
</dbReference>
<name>A0A434A2K5_9FLAO</name>
<evidence type="ECO:0000313" key="3">
    <source>
        <dbReference type="Proteomes" id="UP000288102"/>
    </source>
</evidence>
<accession>A0A434A2K5</accession>
<protein>
    <recommendedName>
        <fullName evidence="1">Imm33-like domain-containing protein</fullName>
    </recommendedName>
</protein>
<evidence type="ECO:0000313" key="2">
    <source>
        <dbReference type="EMBL" id="RUT68555.1"/>
    </source>
</evidence>
<keyword evidence="3" id="KW-1185">Reference proteome</keyword>
<proteinExistence type="predicted"/>
<dbReference type="OrthoDB" id="7063432at2"/>
<feature type="domain" description="Imm33-like" evidence="1">
    <location>
        <begin position="6"/>
        <end position="111"/>
    </location>
</feature>
<reference evidence="3" key="1">
    <citation type="journal article" date="2019" name="Syst. Appl. Microbiol.">
        <title>Flavobacterium circumlabens sp. nov. and Flavobacterium cupreum sp. nov., two psychrotrophic species isolated from Antarctic environmental samples.</title>
        <authorList>
            <person name="Kralova S."/>
            <person name="Busse H.-J."/>
            <person name="Svec P."/>
            <person name="Maslanova I."/>
            <person name="Stankova E."/>
            <person name="Bartak M."/>
            <person name="Sedlacek I."/>
        </authorList>
    </citation>
    <scope>NUCLEOTIDE SEQUENCE [LARGE SCALE GENOMIC DNA]</scope>
    <source>
        <strain evidence="3">CCM 8825</strain>
    </source>
</reference>
<dbReference type="EMBL" id="QWDM01000016">
    <property type="protein sequence ID" value="RUT68555.1"/>
    <property type="molecule type" value="Genomic_DNA"/>
</dbReference>
<dbReference type="Pfam" id="PF24719">
    <property type="entry name" value="Imm33-like"/>
    <property type="match status" value="1"/>
</dbReference>
<dbReference type="InterPro" id="IPR056509">
    <property type="entry name" value="Imm33-like"/>
</dbReference>
<dbReference type="RefSeq" id="WP_127340220.1">
    <property type="nucleotide sequence ID" value="NZ_QWDM01000016.1"/>
</dbReference>
<comment type="caution">
    <text evidence="2">The sequence shown here is derived from an EMBL/GenBank/DDBJ whole genome shotgun (WGS) entry which is preliminary data.</text>
</comment>
<evidence type="ECO:0000259" key="1">
    <source>
        <dbReference type="Pfam" id="PF24719"/>
    </source>
</evidence>
<dbReference type="AlphaFoldDB" id="A0A434A2K5"/>
<organism evidence="2 3">
    <name type="scientific">Flavobacterium cupreum</name>
    <dbReference type="NCBI Taxonomy" id="2133766"/>
    <lineage>
        <taxon>Bacteria</taxon>
        <taxon>Pseudomonadati</taxon>
        <taxon>Bacteroidota</taxon>
        <taxon>Flavobacteriia</taxon>
        <taxon>Flavobacteriales</taxon>
        <taxon>Flavobacteriaceae</taxon>
        <taxon>Flavobacterium</taxon>
    </lineage>
</organism>